<keyword evidence="2" id="KW-0732">Signal</keyword>
<evidence type="ECO:0000256" key="2">
    <source>
        <dbReference type="SAM" id="SignalP"/>
    </source>
</evidence>
<organism evidence="3 4">
    <name type="scientific">Paracoccus benzoatiresistens</name>
    <dbReference type="NCBI Taxonomy" id="2997341"/>
    <lineage>
        <taxon>Bacteria</taxon>
        <taxon>Pseudomonadati</taxon>
        <taxon>Pseudomonadota</taxon>
        <taxon>Alphaproteobacteria</taxon>
        <taxon>Rhodobacterales</taxon>
        <taxon>Paracoccaceae</taxon>
        <taxon>Paracoccus</taxon>
    </lineage>
</organism>
<comment type="caution">
    <text evidence="3">The sequence shown here is derived from an EMBL/GenBank/DDBJ whole genome shotgun (WGS) entry which is preliminary data.</text>
</comment>
<evidence type="ECO:0000313" key="3">
    <source>
        <dbReference type="EMBL" id="MCZ0962920.1"/>
    </source>
</evidence>
<accession>A0ABT4J726</accession>
<dbReference type="InterPro" id="IPR022472">
    <property type="entry name" value="VPLPA-CTERM"/>
</dbReference>
<feature type="transmembrane region" description="Helical" evidence="1">
    <location>
        <begin position="155"/>
        <end position="176"/>
    </location>
</feature>
<evidence type="ECO:0000256" key="1">
    <source>
        <dbReference type="SAM" id="Phobius"/>
    </source>
</evidence>
<reference evidence="3" key="1">
    <citation type="submission" date="2022-12" db="EMBL/GenBank/DDBJ databases">
        <title>Paracoccus sp. EF6 isolated from a lake water.</title>
        <authorList>
            <person name="Liu H."/>
        </authorList>
    </citation>
    <scope>NUCLEOTIDE SEQUENCE</scope>
    <source>
        <strain evidence="3">EF6</strain>
    </source>
</reference>
<keyword evidence="4" id="KW-1185">Reference proteome</keyword>
<keyword evidence="1" id="KW-0812">Transmembrane</keyword>
<proteinExistence type="predicted"/>
<dbReference type="Proteomes" id="UP001149822">
    <property type="component" value="Unassembled WGS sequence"/>
</dbReference>
<keyword evidence="1" id="KW-1133">Transmembrane helix</keyword>
<dbReference type="NCBIfam" id="TIGR03370">
    <property type="entry name" value="VPLPA-CTERM"/>
    <property type="match status" value="1"/>
</dbReference>
<dbReference type="EMBL" id="JAPTYD010000025">
    <property type="protein sequence ID" value="MCZ0962920.1"/>
    <property type="molecule type" value="Genomic_DNA"/>
</dbReference>
<sequence>MKKLLATLALTVLPASVSAATLNGGEWLRYTVTGEDSTSITFSLPTEGLSSYRNFGGYVKWSEFENGWMTANNYAQNFEMGHSGGSWNLVFDPWGQSVTQSSLLLDFGKVVETAYVWVRSTYGSGNVEYLQLTADPSGPETIDRDDGQGEPVNPAVVPLPGAVVLLLSGMAGLVLMRRRQRLAA</sequence>
<feature type="chain" id="PRO_5045095829" evidence="2">
    <location>
        <begin position="20"/>
        <end position="184"/>
    </location>
</feature>
<dbReference type="RefSeq" id="WP_268942976.1">
    <property type="nucleotide sequence ID" value="NZ_JAPTYD010000025.1"/>
</dbReference>
<name>A0ABT4J726_9RHOB</name>
<gene>
    <name evidence="3" type="ORF">OU682_14970</name>
</gene>
<evidence type="ECO:0000313" key="4">
    <source>
        <dbReference type="Proteomes" id="UP001149822"/>
    </source>
</evidence>
<protein>
    <submittedName>
        <fullName evidence="3">VPLPA-CTERM sorting domain-containing protein</fullName>
    </submittedName>
</protein>
<keyword evidence="1" id="KW-0472">Membrane</keyword>
<feature type="signal peptide" evidence="2">
    <location>
        <begin position="1"/>
        <end position="19"/>
    </location>
</feature>